<evidence type="ECO:0000256" key="2">
    <source>
        <dbReference type="ARBA" id="ARBA00012513"/>
    </source>
</evidence>
<dbReference type="InterPro" id="IPR025287">
    <property type="entry name" value="WAK_GUB"/>
</dbReference>
<evidence type="ECO:0000313" key="10">
    <source>
        <dbReference type="EMBL" id="SPD17479.1"/>
    </source>
</evidence>
<evidence type="ECO:0000256" key="5">
    <source>
        <dbReference type="ARBA" id="ARBA00047899"/>
    </source>
</evidence>
<dbReference type="EC" id="2.7.11.1" evidence="2"/>
<organism evidence="10">
    <name type="scientific">Fagus sylvatica</name>
    <name type="common">Beechnut</name>
    <dbReference type="NCBI Taxonomy" id="28930"/>
    <lineage>
        <taxon>Eukaryota</taxon>
        <taxon>Viridiplantae</taxon>
        <taxon>Streptophyta</taxon>
        <taxon>Embryophyta</taxon>
        <taxon>Tracheophyta</taxon>
        <taxon>Spermatophyta</taxon>
        <taxon>Magnoliopsida</taxon>
        <taxon>eudicotyledons</taxon>
        <taxon>Gunneridae</taxon>
        <taxon>Pentapetalae</taxon>
        <taxon>rosids</taxon>
        <taxon>fabids</taxon>
        <taxon>Fagales</taxon>
        <taxon>Fagaceae</taxon>
        <taxon>Fagus</taxon>
    </lineage>
</organism>
<dbReference type="GO" id="GO:0016020">
    <property type="term" value="C:membrane"/>
    <property type="evidence" value="ECO:0007669"/>
    <property type="project" value="UniProtKB-SubCell"/>
</dbReference>
<feature type="chain" id="PRO_5014724993" description="non-specific serine/threonine protein kinase" evidence="7">
    <location>
        <begin position="29"/>
        <end position="211"/>
    </location>
</feature>
<dbReference type="GO" id="GO:0004674">
    <property type="term" value="F:protein serine/threonine kinase activity"/>
    <property type="evidence" value="ECO:0007669"/>
    <property type="project" value="UniProtKB-EC"/>
</dbReference>
<dbReference type="PANTHER" id="PTHR33138:SF72">
    <property type="entry name" value="WALL-ASSOCIATED RECEPTOR KINASE CARBOXY-TERMINAL PROTEIN"/>
    <property type="match status" value="1"/>
</dbReference>
<dbReference type="PANTHER" id="PTHR33138">
    <property type="entry name" value="OS01G0690200 PROTEIN"/>
    <property type="match status" value="1"/>
</dbReference>
<evidence type="ECO:0000259" key="9">
    <source>
        <dbReference type="Pfam" id="PF14380"/>
    </source>
</evidence>
<feature type="domain" description="Wall-associated receptor kinase C-terminal" evidence="9">
    <location>
        <begin position="116"/>
        <end position="192"/>
    </location>
</feature>
<evidence type="ECO:0000256" key="1">
    <source>
        <dbReference type="ARBA" id="ARBA00004167"/>
    </source>
</evidence>
<accession>A0A2N9I0E4</accession>
<dbReference type="AlphaFoldDB" id="A0A2N9I0E4"/>
<evidence type="ECO:0000256" key="7">
    <source>
        <dbReference type="SAM" id="SignalP"/>
    </source>
</evidence>
<evidence type="ECO:0000256" key="4">
    <source>
        <dbReference type="ARBA" id="ARBA00023180"/>
    </source>
</evidence>
<feature type="domain" description="Wall-associated receptor kinase galacturonan-binding" evidence="8">
    <location>
        <begin position="37"/>
        <end position="102"/>
    </location>
</feature>
<keyword evidence="3 7" id="KW-0732">Signal</keyword>
<gene>
    <name evidence="10" type="ORF">FSB_LOCUS45361</name>
</gene>
<name>A0A2N9I0E4_FAGSY</name>
<comment type="catalytic activity">
    <reaction evidence="6">
        <text>L-seryl-[protein] + ATP = O-phospho-L-seryl-[protein] + ADP + H(+)</text>
        <dbReference type="Rhea" id="RHEA:17989"/>
        <dbReference type="Rhea" id="RHEA-COMP:9863"/>
        <dbReference type="Rhea" id="RHEA-COMP:11604"/>
        <dbReference type="ChEBI" id="CHEBI:15378"/>
        <dbReference type="ChEBI" id="CHEBI:29999"/>
        <dbReference type="ChEBI" id="CHEBI:30616"/>
        <dbReference type="ChEBI" id="CHEBI:83421"/>
        <dbReference type="ChEBI" id="CHEBI:456216"/>
        <dbReference type="EC" id="2.7.11.1"/>
    </reaction>
</comment>
<dbReference type="GO" id="GO:0030247">
    <property type="term" value="F:polysaccharide binding"/>
    <property type="evidence" value="ECO:0007669"/>
    <property type="project" value="InterPro"/>
</dbReference>
<comment type="subcellular location">
    <subcellularLocation>
        <location evidence="1">Membrane</location>
        <topology evidence="1">Single-pass membrane protein</topology>
    </subcellularLocation>
</comment>
<comment type="catalytic activity">
    <reaction evidence="5">
        <text>L-threonyl-[protein] + ATP = O-phospho-L-threonyl-[protein] + ADP + H(+)</text>
        <dbReference type="Rhea" id="RHEA:46608"/>
        <dbReference type="Rhea" id="RHEA-COMP:11060"/>
        <dbReference type="Rhea" id="RHEA-COMP:11605"/>
        <dbReference type="ChEBI" id="CHEBI:15378"/>
        <dbReference type="ChEBI" id="CHEBI:30013"/>
        <dbReference type="ChEBI" id="CHEBI:30616"/>
        <dbReference type="ChEBI" id="CHEBI:61977"/>
        <dbReference type="ChEBI" id="CHEBI:456216"/>
        <dbReference type="EC" id="2.7.11.1"/>
    </reaction>
</comment>
<proteinExistence type="predicted"/>
<dbReference type="Pfam" id="PF14380">
    <property type="entry name" value="WAK_assoc"/>
    <property type="match status" value="1"/>
</dbReference>
<dbReference type="InterPro" id="IPR032872">
    <property type="entry name" value="WAK_assoc_C"/>
</dbReference>
<evidence type="ECO:0000256" key="3">
    <source>
        <dbReference type="ARBA" id="ARBA00022729"/>
    </source>
</evidence>
<reference evidence="10" key="1">
    <citation type="submission" date="2018-02" db="EMBL/GenBank/DDBJ databases">
        <authorList>
            <person name="Cohen D.B."/>
            <person name="Kent A.D."/>
        </authorList>
    </citation>
    <scope>NUCLEOTIDE SEQUENCE</scope>
</reference>
<dbReference type="Pfam" id="PF13947">
    <property type="entry name" value="GUB_WAK_bind"/>
    <property type="match status" value="1"/>
</dbReference>
<sequence>MDIAHLPLSSLVTLSFFFFFTILPPSYCIDDELFVQCGRTYDCGDIKNISFPFWGDDRSQYCGLPGFQLECHDGKYPIIRFEELEFRVLHINTFLHTMSIARLDLLNIDESLWSIQEELIVECKRNFKVPILRSAPINESEGGAPTLQKVLNQGFDVEYQRDWSLICSACEGSGGKCGSNFTRGFVCFCRDGLQSSVCRGPHHVIVNNCIP</sequence>
<evidence type="ECO:0000259" key="8">
    <source>
        <dbReference type="Pfam" id="PF13947"/>
    </source>
</evidence>
<evidence type="ECO:0000256" key="6">
    <source>
        <dbReference type="ARBA" id="ARBA00048679"/>
    </source>
</evidence>
<keyword evidence="4" id="KW-0325">Glycoprotein</keyword>
<dbReference type="EMBL" id="OIVN01004446">
    <property type="protein sequence ID" value="SPD17479.1"/>
    <property type="molecule type" value="Genomic_DNA"/>
</dbReference>
<protein>
    <recommendedName>
        <fullName evidence="2">non-specific serine/threonine protein kinase</fullName>
        <ecNumber evidence="2">2.7.11.1</ecNumber>
    </recommendedName>
</protein>
<feature type="signal peptide" evidence="7">
    <location>
        <begin position="1"/>
        <end position="28"/>
    </location>
</feature>